<dbReference type="RefSeq" id="XP_028465708.1">
    <property type="nucleotide sequence ID" value="XM_028614242.1"/>
</dbReference>
<dbReference type="AlphaFoldDB" id="A0A3N2PTS0"/>
<dbReference type="EMBL" id="ML119056">
    <property type="protein sequence ID" value="ROT37902.1"/>
    <property type="molecule type" value="Genomic_DNA"/>
</dbReference>
<dbReference type="GeneID" id="39582720"/>
<name>A0A3N2PTS0_SODAK</name>
<organism evidence="1 2">
    <name type="scientific">Sodiomyces alkalinus (strain CBS 110278 / VKM F-3762 / F11)</name>
    <name type="common">Alkaliphilic filamentous fungus</name>
    <dbReference type="NCBI Taxonomy" id="1314773"/>
    <lineage>
        <taxon>Eukaryota</taxon>
        <taxon>Fungi</taxon>
        <taxon>Dikarya</taxon>
        <taxon>Ascomycota</taxon>
        <taxon>Pezizomycotina</taxon>
        <taxon>Sordariomycetes</taxon>
        <taxon>Hypocreomycetidae</taxon>
        <taxon>Glomerellales</taxon>
        <taxon>Plectosphaerellaceae</taxon>
        <taxon>Sodiomyces</taxon>
    </lineage>
</organism>
<evidence type="ECO:0000313" key="2">
    <source>
        <dbReference type="Proteomes" id="UP000272025"/>
    </source>
</evidence>
<reference evidence="1 2" key="1">
    <citation type="journal article" date="2018" name="Mol. Ecol.">
        <title>The obligate alkalophilic soda-lake fungus Sodiomyces alkalinus has shifted to a protein diet.</title>
        <authorList>
            <person name="Grum-Grzhimaylo A.A."/>
            <person name="Falkoski D.L."/>
            <person name="van den Heuvel J."/>
            <person name="Valero-Jimenez C.A."/>
            <person name="Min B."/>
            <person name="Choi I.G."/>
            <person name="Lipzen A."/>
            <person name="Daum C.G."/>
            <person name="Aanen D.K."/>
            <person name="Tsang A."/>
            <person name="Henrissat B."/>
            <person name="Bilanenko E.N."/>
            <person name="de Vries R.P."/>
            <person name="van Kan J.A.L."/>
            <person name="Grigoriev I.V."/>
            <person name="Debets A.J.M."/>
        </authorList>
    </citation>
    <scope>NUCLEOTIDE SEQUENCE [LARGE SCALE GENOMIC DNA]</scope>
    <source>
        <strain evidence="1 2">F11</strain>
    </source>
</reference>
<evidence type="ECO:0000313" key="1">
    <source>
        <dbReference type="EMBL" id="ROT37902.1"/>
    </source>
</evidence>
<dbReference type="Proteomes" id="UP000272025">
    <property type="component" value="Unassembled WGS sequence"/>
</dbReference>
<sequence>MEASMEGWNKLLAGELLKGTTEKDTIAILSAPCVLVALKNLMSETRGTAGAMTTRWMANSSGSTDAKVINLNNEFWSYANFTCEHWNWRD</sequence>
<protein>
    <submittedName>
        <fullName evidence="1">Uncharacterized protein</fullName>
    </submittedName>
</protein>
<proteinExistence type="predicted"/>
<gene>
    <name evidence="1" type="ORF">SODALDRAFT_360196</name>
</gene>
<keyword evidence="2" id="KW-1185">Reference proteome</keyword>
<dbReference type="OrthoDB" id="206354at2759"/>
<accession>A0A3N2PTS0</accession>